<dbReference type="Gene3D" id="3.30.230.10">
    <property type="match status" value="1"/>
</dbReference>
<dbReference type="InterPro" id="IPR014721">
    <property type="entry name" value="Ribsml_uS5_D2-typ_fold_subgr"/>
</dbReference>
<evidence type="ECO:0000256" key="3">
    <source>
        <dbReference type="ARBA" id="ARBA00022722"/>
    </source>
</evidence>
<dbReference type="GO" id="GO:0008033">
    <property type="term" value="P:tRNA processing"/>
    <property type="evidence" value="ECO:0007669"/>
    <property type="project" value="UniProtKB-KW"/>
</dbReference>
<dbReference type="Pfam" id="PF00825">
    <property type="entry name" value="Ribonuclease_P"/>
    <property type="match status" value="1"/>
</dbReference>
<dbReference type="GO" id="GO:0004526">
    <property type="term" value="F:ribonuclease P activity"/>
    <property type="evidence" value="ECO:0007669"/>
    <property type="project" value="InterPro"/>
</dbReference>
<evidence type="ECO:0000256" key="5">
    <source>
        <dbReference type="ARBA" id="ARBA00022801"/>
    </source>
</evidence>
<gene>
    <name evidence="7" type="ORF">METZ01_LOCUS27344</name>
</gene>
<evidence type="ECO:0000313" key="7">
    <source>
        <dbReference type="EMBL" id="SUZ74490.1"/>
    </source>
</evidence>
<keyword evidence="2" id="KW-0819">tRNA processing</keyword>
<dbReference type="PROSITE" id="PS00648">
    <property type="entry name" value="RIBONUCLEASE_P"/>
    <property type="match status" value="1"/>
</dbReference>
<reference evidence="7" key="1">
    <citation type="submission" date="2018-05" db="EMBL/GenBank/DDBJ databases">
        <authorList>
            <person name="Lanie J.A."/>
            <person name="Ng W.-L."/>
            <person name="Kazmierczak K.M."/>
            <person name="Andrzejewski T.M."/>
            <person name="Davidsen T.M."/>
            <person name="Wayne K.J."/>
            <person name="Tettelin H."/>
            <person name="Glass J.I."/>
            <person name="Rusch D."/>
            <person name="Podicherti R."/>
            <person name="Tsui H.-C.T."/>
            <person name="Winkler M.E."/>
        </authorList>
    </citation>
    <scope>NUCLEOTIDE SEQUENCE</scope>
</reference>
<dbReference type="InterPro" id="IPR020539">
    <property type="entry name" value="RNase_P_CS"/>
</dbReference>
<keyword evidence="4" id="KW-0255">Endonuclease</keyword>
<dbReference type="InterPro" id="IPR000100">
    <property type="entry name" value="RNase_P"/>
</dbReference>
<dbReference type="AlphaFoldDB" id="A0A381Q613"/>
<accession>A0A381Q613</accession>
<evidence type="ECO:0000256" key="1">
    <source>
        <dbReference type="ARBA" id="ARBA00002663"/>
    </source>
</evidence>
<dbReference type="GO" id="GO:0000049">
    <property type="term" value="F:tRNA binding"/>
    <property type="evidence" value="ECO:0007669"/>
    <property type="project" value="InterPro"/>
</dbReference>
<name>A0A381Q613_9ZZZZ</name>
<evidence type="ECO:0000256" key="6">
    <source>
        <dbReference type="ARBA" id="ARBA00022884"/>
    </source>
</evidence>
<keyword evidence="3" id="KW-0540">Nuclease</keyword>
<dbReference type="InterPro" id="IPR020568">
    <property type="entry name" value="Ribosomal_Su5_D2-typ_SF"/>
</dbReference>
<keyword evidence="5" id="KW-0378">Hydrolase</keyword>
<keyword evidence="6" id="KW-0694">RNA-binding</keyword>
<protein>
    <submittedName>
        <fullName evidence="7">Uncharacterized protein</fullName>
    </submittedName>
</protein>
<evidence type="ECO:0000256" key="4">
    <source>
        <dbReference type="ARBA" id="ARBA00022759"/>
    </source>
</evidence>
<sequence>MGEKKSSGVFECRYFSSSEDKGALRFAVVASKKNFPRAVDRNKIKRRLREVVREKADLLEGSGFNCFLFIYLKEEVLSTGVMQKELTKLLLSL</sequence>
<comment type="function">
    <text evidence="1">RNaseP catalyzes the removal of the 5'-leader sequence from pre-tRNA to produce the mature 5'-terminus. It can also cleave other RNA substrates such as 4.5S RNA. The protein component plays an auxiliary but essential role in vivo by binding to the 5'-leader sequence and broadening the substrate specificity of the ribozyme.</text>
</comment>
<proteinExistence type="predicted"/>
<dbReference type="NCBIfam" id="TIGR00188">
    <property type="entry name" value="rnpA"/>
    <property type="match status" value="1"/>
</dbReference>
<evidence type="ECO:0000256" key="2">
    <source>
        <dbReference type="ARBA" id="ARBA00022694"/>
    </source>
</evidence>
<dbReference type="EMBL" id="UINC01001213">
    <property type="protein sequence ID" value="SUZ74490.1"/>
    <property type="molecule type" value="Genomic_DNA"/>
</dbReference>
<organism evidence="7">
    <name type="scientific">marine metagenome</name>
    <dbReference type="NCBI Taxonomy" id="408172"/>
    <lineage>
        <taxon>unclassified sequences</taxon>
        <taxon>metagenomes</taxon>
        <taxon>ecological metagenomes</taxon>
    </lineage>
</organism>
<dbReference type="SUPFAM" id="SSF54211">
    <property type="entry name" value="Ribosomal protein S5 domain 2-like"/>
    <property type="match status" value="1"/>
</dbReference>